<dbReference type="EMBL" id="CP001576">
    <property type="protein sequence ID" value="ACO70146.1"/>
    <property type="molecule type" value="Genomic_DNA"/>
</dbReference>
<evidence type="ECO:0008006" key="5">
    <source>
        <dbReference type="Google" id="ProtNLM"/>
    </source>
</evidence>
<feature type="coiled-coil region" evidence="1">
    <location>
        <begin position="501"/>
        <end position="556"/>
    </location>
</feature>
<organism evidence="3 4">
    <name type="scientific">Micromonas commoda (strain RCC299 / NOUM17 / CCMP2709)</name>
    <name type="common">Picoplanktonic green alga</name>
    <dbReference type="NCBI Taxonomy" id="296587"/>
    <lineage>
        <taxon>Eukaryota</taxon>
        <taxon>Viridiplantae</taxon>
        <taxon>Chlorophyta</taxon>
        <taxon>Mamiellophyceae</taxon>
        <taxon>Mamiellales</taxon>
        <taxon>Mamiellaceae</taxon>
        <taxon>Micromonas</taxon>
    </lineage>
</organism>
<dbReference type="STRING" id="296587.C1FHR3"/>
<feature type="coiled-coil region" evidence="1">
    <location>
        <begin position="300"/>
        <end position="425"/>
    </location>
</feature>
<feature type="compositionally biased region" description="Polar residues" evidence="2">
    <location>
        <begin position="979"/>
        <end position="989"/>
    </location>
</feature>
<proteinExistence type="predicted"/>
<dbReference type="Proteomes" id="UP000002009">
    <property type="component" value="Chromosome 10"/>
</dbReference>
<accession>C1FHR3</accession>
<dbReference type="PANTHER" id="PTHR23159">
    <property type="entry name" value="CENTROSOMAL PROTEIN 2"/>
    <property type="match status" value="1"/>
</dbReference>
<feature type="compositionally biased region" description="Basic and acidic residues" evidence="2">
    <location>
        <begin position="623"/>
        <end position="632"/>
    </location>
</feature>
<evidence type="ECO:0000256" key="1">
    <source>
        <dbReference type="SAM" id="Coils"/>
    </source>
</evidence>
<dbReference type="InParanoid" id="C1FHR3"/>
<keyword evidence="1" id="KW-0175">Coiled coil</keyword>
<feature type="coiled-coil region" evidence="1">
    <location>
        <begin position="781"/>
        <end position="851"/>
    </location>
</feature>
<keyword evidence="4" id="KW-1185">Reference proteome</keyword>
<feature type="region of interest" description="Disordered" evidence="2">
    <location>
        <begin position="24"/>
        <end position="96"/>
    </location>
</feature>
<evidence type="ECO:0000256" key="2">
    <source>
        <dbReference type="SAM" id="MobiDB-lite"/>
    </source>
</evidence>
<feature type="compositionally biased region" description="Low complexity" evidence="2">
    <location>
        <begin position="871"/>
        <end position="890"/>
    </location>
</feature>
<feature type="region of interest" description="Disordered" evidence="2">
    <location>
        <begin position="236"/>
        <end position="265"/>
    </location>
</feature>
<sequence>MGEPSSPLRRSDPAVRVRGVAARAMTDGAVDLRGDPLRASTPGRLQGAVSVASPVGAHAVETIEESPPPPPASTPTGDDDDDASLGHLRARNAELRERLREASDDLARARERETAVSGALRAFRERQEKLTRELSSAAATEAEVRRAHERCAELEIEATSRDVETREATRRAEDAESRLAATAVELDETKARLAELVELRAKPVPASPSRSSSSSGRAAESVRDIIVAAAEAAASRKRGLLNGAPKGEGDPSSEDAFASIEESEELERRVHARVEEALAQAQREWRSEMDAMDAERCAEVASLRDALARLRAESDEERLENQFNGESHEKERADAAEARAVLAEERVASAERAAATTAAELATERDRSASLVAELEAVRRERVEAEKERMKNALDSSSSSSSSLVASLRDELEATKRLAAIQEREVARATHAAAEQAARGGWTSEQASAAAAAAAAVPQALLERWRTEVFRLLLEQRRAPIDAATIAREHVAEVDALRGTIAEVRGALEVAEAARDAAEARARSLQSATADAAKKAETAEQRLALERENAQTLAKTVASFAAQFDRKCDALENARHTLEGLARRTKFASSRVGLIAALRTSDTTRTASDKTVSENARAALLPPRRDAPKPHDGSQNVVRELEVEITRLQSERAMLLRELKASTCRRDKAMTDAATRADRAEADAREARDAALAGAADNRRLLTRLERAEACVERLEGECLSLRSRLEDRDAECGVLRDEFEKAKNGLAESARRKLDAAVATAKAEAETEAKSAASGLRREADAARREASRASVAARALERSMEKQRERMEEERAVAVAALEGKVKSLDGVVKELRRERNALLADARAHRARRRLEERMGPGGSVNGVDSTPSVSARSSPARSSPPGSRARVSFRDENAAPTTDGMGKVAAARSVRERYDERYDERYVAEETFEFGKPPAAAKGRSLGALLESAAGPEGTEAAAAASPRPGVFRNGHDATVTTYDPSSYASPPRATVTVSMEDLEKSPSWQLRRRLQSLEARAARLLEEEEEEEEECAV</sequence>
<name>C1FHR3_MICCC</name>
<evidence type="ECO:0000313" key="4">
    <source>
        <dbReference type="Proteomes" id="UP000002009"/>
    </source>
</evidence>
<dbReference type="KEGG" id="mis:MICPUN_62170"/>
<feature type="region of interest" description="Disordered" evidence="2">
    <location>
        <begin position="852"/>
        <end position="914"/>
    </location>
</feature>
<feature type="region of interest" description="Disordered" evidence="2">
    <location>
        <begin position="605"/>
        <end position="635"/>
    </location>
</feature>
<feature type="region of interest" description="Disordered" evidence="2">
    <location>
        <begin position="958"/>
        <end position="1009"/>
    </location>
</feature>
<feature type="compositionally biased region" description="Low complexity" evidence="2">
    <location>
        <begin position="958"/>
        <end position="970"/>
    </location>
</feature>
<dbReference type="RefSeq" id="XP_002508888.1">
    <property type="nucleotide sequence ID" value="XM_002508842.1"/>
</dbReference>
<reference evidence="3 4" key="1">
    <citation type="journal article" date="2009" name="Science">
        <title>Green evolution and dynamic adaptations revealed by genomes of the marine picoeukaryotes Micromonas.</title>
        <authorList>
            <person name="Worden A.Z."/>
            <person name="Lee J.H."/>
            <person name="Mock T."/>
            <person name="Rouze P."/>
            <person name="Simmons M.P."/>
            <person name="Aerts A.L."/>
            <person name="Allen A.E."/>
            <person name="Cuvelier M.L."/>
            <person name="Derelle E."/>
            <person name="Everett M.V."/>
            <person name="Foulon E."/>
            <person name="Grimwood J."/>
            <person name="Gundlach H."/>
            <person name="Henrissat B."/>
            <person name="Napoli C."/>
            <person name="McDonald S.M."/>
            <person name="Parker M.S."/>
            <person name="Rombauts S."/>
            <person name="Salamov A."/>
            <person name="Von Dassow P."/>
            <person name="Badger J.H."/>
            <person name="Coutinho P.M."/>
            <person name="Demir E."/>
            <person name="Dubchak I."/>
            <person name="Gentemann C."/>
            <person name="Eikrem W."/>
            <person name="Gready J.E."/>
            <person name="John U."/>
            <person name="Lanier W."/>
            <person name="Lindquist E.A."/>
            <person name="Lucas S."/>
            <person name="Mayer K.F."/>
            <person name="Moreau H."/>
            <person name="Not F."/>
            <person name="Otillar R."/>
            <person name="Panaud O."/>
            <person name="Pangilinan J."/>
            <person name="Paulsen I."/>
            <person name="Piegu B."/>
            <person name="Poliakov A."/>
            <person name="Robbens S."/>
            <person name="Schmutz J."/>
            <person name="Toulza E."/>
            <person name="Wyss T."/>
            <person name="Zelensky A."/>
            <person name="Zhou K."/>
            <person name="Armbrust E.V."/>
            <person name="Bhattacharya D."/>
            <person name="Goodenough U.W."/>
            <person name="Van de Peer Y."/>
            <person name="Grigoriev I.V."/>
        </authorList>
    </citation>
    <scope>NUCLEOTIDE SEQUENCE [LARGE SCALE GENOMIC DNA]</scope>
    <source>
        <strain evidence="4">RCC299 / NOUM17</strain>
    </source>
</reference>
<protein>
    <recommendedName>
        <fullName evidence="5">Coiled-coil alpha-helical rod protein 1</fullName>
    </recommendedName>
</protein>
<dbReference type="GeneID" id="8247164"/>
<evidence type="ECO:0000313" key="3">
    <source>
        <dbReference type="EMBL" id="ACO70146.1"/>
    </source>
</evidence>
<dbReference type="PANTHER" id="PTHR23159:SF31">
    <property type="entry name" value="CENTROSOME-ASSOCIATED PROTEIN CEP250 ISOFORM X1"/>
    <property type="match status" value="1"/>
</dbReference>
<dbReference type="AlphaFoldDB" id="C1FHR3"/>
<gene>
    <name evidence="3" type="ORF">MICPUN_62170</name>
</gene>